<dbReference type="AlphaFoldDB" id="A0A429ZSN4"/>
<dbReference type="GeneID" id="98567802"/>
<dbReference type="RefSeq" id="WP_126778950.1">
    <property type="nucleotide sequence ID" value="NZ_NGJU01000006.1"/>
</dbReference>
<name>A0A429ZSN4_9ENTE</name>
<reference evidence="2 3" key="1">
    <citation type="submission" date="2017-05" db="EMBL/GenBank/DDBJ databases">
        <title>Vagococcus spp. assemblies.</title>
        <authorList>
            <person name="Gulvik C.A."/>
        </authorList>
    </citation>
    <scope>NUCLEOTIDE SEQUENCE [LARGE SCALE GENOMIC DNA]</scope>
    <source>
        <strain evidence="2 3">NCFB 2777</strain>
    </source>
</reference>
<dbReference type="EMBL" id="NGJU01000006">
    <property type="protein sequence ID" value="RST96673.1"/>
    <property type="molecule type" value="Genomic_DNA"/>
</dbReference>
<proteinExistence type="predicted"/>
<keyword evidence="3" id="KW-1185">Reference proteome</keyword>
<organism evidence="2 3">
    <name type="scientific">Vagococcus salmoninarum</name>
    <dbReference type="NCBI Taxonomy" id="2739"/>
    <lineage>
        <taxon>Bacteria</taxon>
        <taxon>Bacillati</taxon>
        <taxon>Bacillota</taxon>
        <taxon>Bacilli</taxon>
        <taxon>Lactobacillales</taxon>
        <taxon>Enterococcaceae</taxon>
        <taxon>Vagococcus</taxon>
    </lineage>
</organism>
<evidence type="ECO:0000259" key="1">
    <source>
        <dbReference type="Pfam" id="PF24746"/>
    </source>
</evidence>
<accession>A0A429ZSN4</accession>
<dbReference type="Proteomes" id="UP000287239">
    <property type="component" value="Unassembled WGS sequence"/>
</dbReference>
<sequence length="112" mass="13244">MKTLNRIVVNQDITFLKTRDQRNVFKWRKNYSNFKIVSSTYQGMDHVSISSPTNKNLLTIELMKELRLIFFPSNEISNVQLHAKSDTLIHNDVWHLFRSQDDIIDNGFGRLF</sequence>
<dbReference type="InterPro" id="IPR056111">
    <property type="entry name" value="DUF7694"/>
</dbReference>
<feature type="domain" description="DUF7694" evidence="1">
    <location>
        <begin position="37"/>
        <end position="100"/>
    </location>
</feature>
<protein>
    <recommendedName>
        <fullName evidence="1">DUF7694 domain-containing protein</fullName>
    </recommendedName>
</protein>
<evidence type="ECO:0000313" key="2">
    <source>
        <dbReference type="EMBL" id="RST96673.1"/>
    </source>
</evidence>
<evidence type="ECO:0000313" key="3">
    <source>
        <dbReference type="Proteomes" id="UP000287239"/>
    </source>
</evidence>
<gene>
    <name evidence="2" type="ORF">CBF35_05420</name>
</gene>
<dbReference type="Pfam" id="PF24746">
    <property type="entry name" value="DUF7694"/>
    <property type="match status" value="1"/>
</dbReference>
<comment type="caution">
    <text evidence="2">The sequence shown here is derived from an EMBL/GenBank/DDBJ whole genome shotgun (WGS) entry which is preliminary data.</text>
</comment>